<dbReference type="AlphaFoldDB" id="A0AAU9V5Q9"/>
<feature type="chain" id="PRO_5043964682" evidence="1">
    <location>
        <begin position="19"/>
        <end position="258"/>
    </location>
</feature>
<evidence type="ECO:0000256" key="1">
    <source>
        <dbReference type="SAM" id="SignalP"/>
    </source>
</evidence>
<evidence type="ECO:0000313" key="3">
    <source>
        <dbReference type="Proteomes" id="UP001153954"/>
    </source>
</evidence>
<gene>
    <name evidence="2" type="ORF">EEDITHA_LOCUS19750</name>
</gene>
<organism evidence="2 3">
    <name type="scientific">Euphydryas editha</name>
    <name type="common">Edith's checkerspot</name>
    <dbReference type="NCBI Taxonomy" id="104508"/>
    <lineage>
        <taxon>Eukaryota</taxon>
        <taxon>Metazoa</taxon>
        <taxon>Ecdysozoa</taxon>
        <taxon>Arthropoda</taxon>
        <taxon>Hexapoda</taxon>
        <taxon>Insecta</taxon>
        <taxon>Pterygota</taxon>
        <taxon>Neoptera</taxon>
        <taxon>Endopterygota</taxon>
        <taxon>Lepidoptera</taxon>
        <taxon>Glossata</taxon>
        <taxon>Ditrysia</taxon>
        <taxon>Papilionoidea</taxon>
        <taxon>Nymphalidae</taxon>
        <taxon>Nymphalinae</taxon>
        <taxon>Euphydryas</taxon>
    </lineage>
</organism>
<evidence type="ECO:0000313" key="2">
    <source>
        <dbReference type="EMBL" id="CAH2105499.1"/>
    </source>
</evidence>
<keyword evidence="3" id="KW-1185">Reference proteome</keyword>
<proteinExistence type="predicted"/>
<keyword evidence="1" id="KW-0732">Signal</keyword>
<dbReference type="EMBL" id="CAKOGL010000028">
    <property type="protein sequence ID" value="CAH2105499.1"/>
    <property type="molecule type" value="Genomic_DNA"/>
</dbReference>
<dbReference type="SUPFAM" id="SSF58113">
    <property type="entry name" value="Apolipoprotein A-I"/>
    <property type="match status" value="1"/>
</dbReference>
<protein>
    <submittedName>
        <fullName evidence="2">Uncharacterized protein</fullName>
    </submittedName>
</protein>
<sequence>MKFALVILTVYLISSSSGNPSDNTLIRQRRDINFIGNTKALVEGLIQNLRGAAQQAFDAIKTFSVGMRDQRKQFSEKIANDIQNVRERVQRIIKSTSDRFTNAGSAVRECIDTHLQQIDNVFNDTVEKSKQCAGDRIAEIGTMIENLQELSSNATNYASSSVSELKQCTETNQGLLSTGTCLGSIAIRTELKGAVYLTQSGLLISRINLAFSTLPASLEVCAGTKLVEAGVNSAKIIMEAGTCSASSVYSSLSGNTSS</sequence>
<comment type="caution">
    <text evidence="2">The sequence shown here is derived from an EMBL/GenBank/DDBJ whole genome shotgun (WGS) entry which is preliminary data.</text>
</comment>
<dbReference type="Proteomes" id="UP001153954">
    <property type="component" value="Unassembled WGS sequence"/>
</dbReference>
<name>A0AAU9V5Q9_EUPED</name>
<reference evidence="2" key="1">
    <citation type="submission" date="2022-03" db="EMBL/GenBank/DDBJ databases">
        <authorList>
            <person name="Tunstrom K."/>
        </authorList>
    </citation>
    <scope>NUCLEOTIDE SEQUENCE</scope>
</reference>
<dbReference type="Gene3D" id="1.20.120.20">
    <property type="entry name" value="Apolipoprotein"/>
    <property type="match status" value="1"/>
</dbReference>
<feature type="signal peptide" evidence="1">
    <location>
        <begin position="1"/>
        <end position="18"/>
    </location>
</feature>
<accession>A0AAU9V5Q9</accession>